<dbReference type="Proteomes" id="UP000694388">
    <property type="component" value="Unplaced"/>
</dbReference>
<evidence type="ECO:0000256" key="6">
    <source>
        <dbReference type="ARBA" id="ARBA00023134"/>
    </source>
</evidence>
<evidence type="ECO:0000256" key="5">
    <source>
        <dbReference type="ARBA" id="ARBA00022741"/>
    </source>
</evidence>
<keyword evidence="3" id="KW-1003">Cell membrane</keyword>
<name>A0A8C4R3K0_EPTBU</name>
<dbReference type="PANTHER" id="PTHR24072">
    <property type="entry name" value="RHO FAMILY GTPASE"/>
    <property type="match status" value="1"/>
</dbReference>
<evidence type="ECO:0000313" key="11">
    <source>
        <dbReference type="Ensembl" id="ENSEBUP00000024379.1"/>
    </source>
</evidence>
<keyword evidence="7" id="KW-0472">Membrane</keyword>
<dbReference type="InterPro" id="IPR001806">
    <property type="entry name" value="Small_GTPase"/>
</dbReference>
<dbReference type="SMART" id="SM00175">
    <property type="entry name" value="RAB"/>
    <property type="match status" value="1"/>
</dbReference>
<feature type="region of interest" description="Disordered" evidence="10">
    <location>
        <begin position="223"/>
        <end position="252"/>
    </location>
</feature>
<dbReference type="SMART" id="SM00173">
    <property type="entry name" value="RAS"/>
    <property type="match status" value="1"/>
</dbReference>
<reference evidence="11" key="2">
    <citation type="submission" date="2025-09" db="UniProtKB">
        <authorList>
            <consortium name="Ensembl"/>
        </authorList>
    </citation>
    <scope>IDENTIFICATION</scope>
</reference>
<keyword evidence="12" id="KW-1185">Reference proteome</keyword>
<evidence type="ECO:0000256" key="4">
    <source>
        <dbReference type="ARBA" id="ARBA00022481"/>
    </source>
</evidence>
<dbReference type="PROSITE" id="PS51421">
    <property type="entry name" value="RAS"/>
    <property type="match status" value="1"/>
</dbReference>
<reference evidence="11" key="1">
    <citation type="submission" date="2025-08" db="UniProtKB">
        <authorList>
            <consortium name="Ensembl"/>
        </authorList>
    </citation>
    <scope>IDENTIFICATION</scope>
</reference>
<evidence type="ECO:0000256" key="1">
    <source>
        <dbReference type="ARBA" id="ARBA00004342"/>
    </source>
</evidence>
<dbReference type="GO" id="GO:0005886">
    <property type="term" value="C:plasma membrane"/>
    <property type="evidence" value="ECO:0007669"/>
    <property type="project" value="UniProtKB-SubCell"/>
</dbReference>
<dbReference type="PRINTS" id="PR00449">
    <property type="entry name" value="RASTRNSFRMNG"/>
</dbReference>
<keyword evidence="8" id="KW-0449">Lipoprotein</keyword>
<dbReference type="SMART" id="SM00174">
    <property type="entry name" value="RHO"/>
    <property type="match status" value="1"/>
</dbReference>
<dbReference type="GO" id="GO:0007264">
    <property type="term" value="P:small GTPase-mediated signal transduction"/>
    <property type="evidence" value="ECO:0007669"/>
    <property type="project" value="InterPro"/>
</dbReference>
<dbReference type="GO" id="GO:0005525">
    <property type="term" value="F:GTP binding"/>
    <property type="evidence" value="ECO:0007669"/>
    <property type="project" value="UniProtKB-KW"/>
</dbReference>
<evidence type="ECO:0000256" key="7">
    <source>
        <dbReference type="ARBA" id="ARBA00023136"/>
    </source>
</evidence>
<dbReference type="Gene3D" id="3.40.50.300">
    <property type="entry name" value="P-loop containing nucleotide triphosphate hydrolases"/>
    <property type="match status" value="1"/>
</dbReference>
<dbReference type="InterPro" id="IPR027417">
    <property type="entry name" value="P-loop_NTPase"/>
</dbReference>
<comment type="similarity">
    <text evidence="2">Belongs to the small GTPase superfamily. Rho family.</text>
</comment>
<dbReference type="Ensembl" id="ENSEBUT00000024955.1">
    <property type="protein sequence ID" value="ENSEBUP00000024379.1"/>
    <property type="gene ID" value="ENSEBUG00000015031.1"/>
</dbReference>
<dbReference type="InterPro" id="IPR003578">
    <property type="entry name" value="Small_GTPase_Rho"/>
</dbReference>
<evidence type="ECO:0000256" key="9">
    <source>
        <dbReference type="ARBA" id="ARBA00023289"/>
    </source>
</evidence>
<organism evidence="11 12">
    <name type="scientific">Eptatretus burgeri</name>
    <name type="common">Inshore hagfish</name>
    <dbReference type="NCBI Taxonomy" id="7764"/>
    <lineage>
        <taxon>Eukaryota</taxon>
        <taxon>Metazoa</taxon>
        <taxon>Chordata</taxon>
        <taxon>Craniata</taxon>
        <taxon>Vertebrata</taxon>
        <taxon>Cyclostomata</taxon>
        <taxon>Myxini</taxon>
        <taxon>Myxiniformes</taxon>
        <taxon>Myxinidae</taxon>
        <taxon>Eptatretinae</taxon>
        <taxon>Eptatretus</taxon>
    </lineage>
</organism>
<comment type="subcellular location">
    <subcellularLocation>
        <location evidence="1">Cell membrane</location>
        <topology evidence="1">Lipid-anchor</topology>
        <orientation evidence="1">Cytoplasmic side</orientation>
    </subcellularLocation>
</comment>
<dbReference type="PROSITE" id="PS51419">
    <property type="entry name" value="RAB"/>
    <property type="match status" value="1"/>
</dbReference>
<dbReference type="NCBIfam" id="TIGR00231">
    <property type="entry name" value="small_GTP"/>
    <property type="match status" value="1"/>
</dbReference>
<keyword evidence="5" id="KW-0547">Nucleotide-binding</keyword>
<feature type="region of interest" description="Disordered" evidence="10">
    <location>
        <begin position="1"/>
        <end position="26"/>
    </location>
</feature>
<evidence type="ECO:0000256" key="2">
    <source>
        <dbReference type="ARBA" id="ARBA00010142"/>
    </source>
</evidence>
<keyword evidence="9" id="KW-0636">Prenylation</keyword>
<evidence type="ECO:0000256" key="3">
    <source>
        <dbReference type="ARBA" id="ARBA00022475"/>
    </source>
</evidence>
<proteinExistence type="inferred from homology"/>
<dbReference type="FunFam" id="3.40.50.300:FF:000983">
    <property type="entry name" value="Rho family GTPase"/>
    <property type="match status" value="1"/>
</dbReference>
<sequence>MLLSAAKNDSCLDSPDAARSPGAEAPPTRCKVVLVGDSHCGKTALLHVFAKDVFPLNYLPTVFENYTASFELEGQRIELLMWDTSGLPHYDNVRPLSYHDSNVILICFDISSPSTLDNVLKKWHVEVVERCPNAKVFLVGCKADLRNDVKIQAELEVQRQMPISYEQAAFVARQLCAARYIECSAQTSASSVQEVFRVAALTVVPPNRERSGLKRSRSKRLLRRISRLGGRPEVPEAPRSTRPKQEKSCSIM</sequence>
<protein>
    <submittedName>
        <fullName evidence="11">Rho family GTPase 3b</fullName>
    </submittedName>
</protein>
<dbReference type="GeneTree" id="ENSGT00940000157541"/>
<dbReference type="InterPro" id="IPR005225">
    <property type="entry name" value="Small_GTP-bd"/>
</dbReference>
<evidence type="ECO:0000256" key="10">
    <source>
        <dbReference type="SAM" id="MobiDB-lite"/>
    </source>
</evidence>
<feature type="compositionally biased region" description="Basic and acidic residues" evidence="10">
    <location>
        <begin position="243"/>
        <end position="252"/>
    </location>
</feature>
<accession>A0A8C4R3K0</accession>
<dbReference type="GO" id="GO:0003924">
    <property type="term" value="F:GTPase activity"/>
    <property type="evidence" value="ECO:0007669"/>
    <property type="project" value="InterPro"/>
</dbReference>
<evidence type="ECO:0000313" key="12">
    <source>
        <dbReference type="Proteomes" id="UP000694388"/>
    </source>
</evidence>
<evidence type="ECO:0000256" key="8">
    <source>
        <dbReference type="ARBA" id="ARBA00023288"/>
    </source>
</evidence>
<dbReference type="OMA" id="HMPSRPY"/>
<dbReference type="AlphaFoldDB" id="A0A8C4R3K0"/>
<keyword evidence="4" id="KW-0488">Methylation</keyword>
<keyword evidence="6" id="KW-0342">GTP-binding</keyword>
<dbReference type="PROSITE" id="PS51420">
    <property type="entry name" value="RHO"/>
    <property type="match status" value="1"/>
</dbReference>
<dbReference type="Pfam" id="PF00071">
    <property type="entry name" value="Ras"/>
    <property type="match status" value="1"/>
</dbReference>
<dbReference type="SUPFAM" id="SSF52540">
    <property type="entry name" value="P-loop containing nucleoside triphosphate hydrolases"/>
    <property type="match status" value="1"/>
</dbReference>